<dbReference type="GO" id="GO:0006790">
    <property type="term" value="P:sulfur compound metabolic process"/>
    <property type="evidence" value="ECO:0007669"/>
    <property type="project" value="TreeGrafter"/>
</dbReference>
<dbReference type="InterPro" id="IPR001199">
    <property type="entry name" value="Cyt_B5-like_heme/steroid-bd"/>
</dbReference>
<keyword evidence="9 18" id="KW-0479">Metal-binding</keyword>
<dbReference type="SUPFAM" id="SSF52343">
    <property type="entry name" value="Ferredoxin reductase-like, C-terminal NADP-linked domain"/>
    <property type="match status" value="1"/>
</dbReference>
<dbReference type="AlphaFoldDB" id="A0A0N0NS70"/>
<evidence type="ECO:0000256" key="14">
    <source>
        <dbReference type="ARBA" id="ARBA00023063"/>
    </source>
</evidence>
<comment type="cofactor">
    <cofactor evidence="2">
        <name>FAD</name>
        <dbReference type="ChEBI" id="CHEBI:57692"/>
    </cofactor>
</comment>
<dbReference type="STRING" id="1664694.A0A0N0NS70"/>
<dbReference type="Pfam" id="PF00970">
    <property type="entry name" value="FAD_binding_6"/>
    <property type="match status" value="1"/>
</dbReference>
<evidence type="ECO:0000313" key="22">
    <source>
        <dbReference type="EMBL" id="KPI45911.1"/>
    </source>
</evidence>
<dbReference type="InterPro" id="IPR008333">
    <property type="entry name" value="Cbr1-like_FAD-bd_dom"/>
</dbReference>
<evidence type="ECO:0000256" key="19">
    <source>
        <dbReference type="SAM" id="MobiDB-lite"/>
    </source>
</evidence>
<keyword evidence="12" id="KW-0560">Oxidoreductase</keyword>
<dbReference type="VEuPathDB" id="FungiDB:AB675_507"/>
<sequence>MTLEIPTDLPPTPPDSTHSDTEDKLEAQPESLTLLPAIPSSSPPTNVLEPDKKTPDSWLPRDPRLIRLTGVHPFNVEAPLTDLFAQGFLTSPELFYVRNHGYVPQVHDADMLDWEFSVEGMVEHPFTLKLRDLLAEYEQRTFPITLVCAGNRRKEQNVVRKTKGFSWGAAGVSTALFTGVMMADLLERAKPRRGGRYVCMEGADELPNGCYGTNVKLKHALDREKGMMIAHAMNGEVLRPDHGKPLRAVIPGQIGGRSVKWLKKLIVTPEPSDNWYHIWDNRVLPTMVSPEESANKPAWWQDERYAIYDLSTNSAIADPAHEQTITSDGSIESYAVRGYAYGGGGRRVTRVEITLNKGRTWQLAEIDYAEDRYREASPQSLCGGTLDMEGYEPSFCWCFWKIDLPISDLSAANDIIVRAMDDSMNIQPRDMYWSVLGMMNNPWYRVAIHMDGDSLRFEHPTQPALMPGGWMERVKKAGGDLTNGQWGEQSPGVEPTEVAPEPESQVKMTSDDVKDIISIDDVRKHDKEEAPWFIIDGEVYDGTAFLKDHPGGGSSIINAAGMDASEEFLAIHSEVARGMMPKYHIGTLDETGKAALKLEPEESKSSEIRPTFLEPKLWHKAVLHSKKTVSWDTRVFTFKLQDENQPLGLPVGQHLFIRLRDPATRDAIIRSYTPISHPAKNGFVDVLVKVYFDEPGRKGGKMSQALDSIPIGHFAEFKGPIGKMEYRGKGVAAVNGDERKVDRFIMICAGSGITPIYMVLRAVVEDPEDTTQCIVIDGNRKLEDILIKEDLDVYAQDANGRCQITHTLTDAPENWQNRRGRINATLIKEVAGDHTRDGKKTMVLICGPEGFEKGVRTALLENGYTDDELLFF</sequence>
<keyword evidence="13" id="KW-0408">Iron</keyword>
<dbReference type="InterPro" id="IPR001433">
    <property type="entry name" value="OxRdtase_FAD/NAD-bd"/>
</dbReference>
<evidence type="ECO:0000256" key="15">
    <source>
        <dbReference type="ARBA" id="ARBA00023157"/>
    </source>
</evidence>
<dbReference type="InterPro" id="IPR014756">
    <property type="entry name" value="Ig_E-set"/>
</dbReference>
<keyword evidence="10" id="KW-0274">FAD</keyword>
<feature type="region of interest" description="Disordered" evidence="19">
    <location>
        <begin position="483"/>
        <end position="504"/>
    </location>
</feature>
<dbReference type="GO" id="GO:0020037">
    <property type="term" value="F:heme binding"/>
    <property type="evidence" value="ECO:0007669"/>
    <property type="project" value="InterPro"/>
</dbReference>
<organism evidence="22 23">
    <name type="scientific">Cyphellophora attinorum</name>
    <dbReference type="NCBI Taxonomy" id="1664694"/>
    <lineage>
        <taxon>Eukaryota</taxon>
        <taxon>Fungi</taxon>
        <taxon>Dikarya</taxon>
        <taxon>Ascomycota</taxon>
        <taxon>Pezizomycotina</taxon>
        <taxon>Eurotiomycetes</taxon>
        <taxon>Chaetothyriomycetidae</taxon>
        <taxon>Chaetothyriales</taxon>
        <taxon>Cyphellophoraceae</taxon>
        <taxon>Cyphellophora</taxon>
    </lineage>
</organism>
<dbReference type="Gene3D" id="3.40.50.80">
    <property type="entry name" value="Nucleotide-binding domain of ferredoxin-NADP reductase (FNR) module"/>
    <property type="match status" value="1"/>
</dbReference>
<dbReference type="GO" id="GO:0042128">
    <property type="term" value="P:nitrate assimilation"/>
    <property type="evidence" value="ECO:0007669"/>
    <property type="project" value="UniProtKB-KW"/>
</dbReference>
<evidence type="ECO:0000313" key="23">
    <source>
        <dbReference type="Proteomes" id="UP000038010"/>
    </source>
</evidence>
<keyword evidence="8" id="KW-0285">Flavoprotein</keyword>
<comment type="catalytic activity">
    <reaction evidence="16">
        <text>nitrite + NADP(+) + H2O = nitrate + NADPH + H(+)</text>
        <dbReference type="Rhea" id="RHEA:19061"/>
        <dbReference type="ChEBI" id="CHEBI:15377"/>
        <dbReference type="ChEBI" id="CHEBI:15378"/>
        <dbReference type="ChEBI" id="CHEBI:16301"/>
        <dbReference type="ChEBI" id="CHEBI:17632"/>
        <dbReference type="ChEBI" id="CHEBI:57783"/>
        <dbReference type="ChEBI" id="CHEBI:58349"/>
        <dbReference type="EC" id="1.7.1.3"/>
    </reaction>
</comment>
<evidence type="ECO:0000256" key="2">
    <source>
        <dbReference type="ARBA" id="ARBA00001974"/>
    </source>
</evidence>
<dbReference type="Pfam" id="PF00174">
    <property type="entry name" value="Oxidored_molyb"/>
    <property type="match status" value="1"/>
</dbReference>
<dbReference type="InterPro" id="IPR022407">
    <property type="entry name" value="OxRdtase_Mopterin_BS"/>
</dbReference>
<dbReference type="SUPFAM" id="SSF56524">
    <property type="entry name" value="Oxidoreductase molybdopterin-binding domain"/>
    <property type="match status" value="1"/>
</dbReference>
<feature type="domain" description="FAD-binding FR-type" evidence="21">
    <location>
        <begin position="616"/>
        <end position="727"/>
    </location>
</feature>
<dbReference type="SUPFAM" id="SSF63380">
    <property type="entry name" value="Riboflavin synthase domain-like"/>
    <property type="match status" value="1"/>
</dbReference>
<dbReference type="InterPro" id="IPR017927">
    <property type="entry name" value="FAD-bd_FR_type"/>
</dbReference>
<dbReference type="PANTHER" id="PTHR19372:SF7">
    <property type="entry name" value="SULFITE OXIDASE, MITOCHONDRIAL"/>
    <property type="match status" value="1"/>
</dbReference>
<evidence type="ECO:0000256" key="1">
    <source>
        <dbReference type="ARBA" id="ARBA00001971"/>
    </source>
</evidence>
<dbReference type="Pfam" id="PF00175">
    <property type="entry name" value="NAD_binding_1"/>
    <property type="match status" value="1"/>
</dbReference>
<evidence type="ECO:0000256" key="17">
    <source>
        <dbReference type="PIRNR" id="PIRNR000233"/>
    </source>
</evidence>
<dbReference type="InterPro" id="IPR036400">
    <property type="entry name" value="Cyt_B5-like_heme/steroid_sf"/>
</dbReference>
<keyword evidence="6 18" id="KW-0500">Molybdenum</keyword>
<dbReference type="EMBL" id="LFJN01000001">
    <property type="protein sequence ID" value="KPI45911.1"/>
    <property type="molecule type" value="Genomic_DNA"/>
</dbReference>
<feature type="domain" description="Cytochrome b5 heme-binding" evidence="20">
    <location>
        <begin position="514"/>
        <end position="589"/>
    </location>
</feature>
<dbReference type="Proteomes" id="UP000038010">
    <property type="component" value="Unassembled WGS sequence"/>
</dbReference>
<evidence type="ECO:0000256" key="3">
    <source>
        <dbReference type="ARBA" id="ARBA00003838"/>
    </source>
</evidence>
<evidence type="ECO:0000256" key="5">
    <source>
        <dbReference type="ARBA" id="ARBA00011738"/>
    </source>
</evidence>
<keyword evidence="7" id="KW-0349">Heme</keyword>
<accession>A0A0N0NS70</accession>
<dbReference type="PRINTS" id="PR00363">
    <property type="entry name" value="CYTOCHROMEB5"/>
</dbReference>
<dbReference type="RefSeq" id="XP_018005874.1">
    <property type="nucleotide sequence ID" value="XM_018145262.1"/>
</dbReference>
<dbReference type="GO" id="GO:0006809">
    <property type="term" value="P:nitric oxide biosynthetic process"/>
    <property type="evidence" value="ECO:0007669"/>
    <property type="project" value="InterPro"/>
</dbReference>
<dbReference type="GO" id="GO:0043546">
    <property type="term" value="F:molybdopterin cofactor binding"/>
    <property type="evidence" value="ECO:0007669"/>
    <property type="project" value="InterPro"/>
</dbReference>
<proteinExistence type="inferred from homology"/>
<dbReference type="Pfam" id="PF03404">
    <property type="entry name" value="Mo-co_dimer"/>
    <property type="match status" value="1"/>
</dbReference>
<evidence type="ECO:0000256" key="12">
    <source>
        <dbReference type="ARBA" id="ARBA00023002"/>
    </source>
</evidence>
<dbReference type="FunFam" id="3.90.420.10:FF:000005">
    <property type="entry name" value="Nitrate reductase"/>
    <property type="match status" value="1"/>
</dbReference>
<name>A0A0N0NS70_9EURO</name>
<dbReference type="PIRSF" id="PIRSF000233">
    <property type="entry name" value="Nitr_rd_NADH"/>
    <property type="match status" value="1"/>
</dbReference>
<dbReference type="PROSITE" id="PS00191">
    <property type="entry name" value="CYTOCHROME_B5_1"/>
    <property type="match status" value="1"/>
</dbReference>
<dbReference type="InterPro" id="IPR012137">
    <property type="entry name" value="Nitr_rd_NADH"/>
</dbReference>
<dbReference type="Gene3D" id="3.10.120.10">
    <property type="entry name" value="Cytochrome b5-like heme/steroid binding domain"/>
    <property type="match status" value="1"/>
</dbReference>
<dbReference type="SUPFAM" id="SSF55856">
    <property type="entry name" value="Cytochrome b5-like heme/steroid binding domain"/>
    <property type="match status" value="1"/>
</dbReference>
<comment type="subunit">
    <text evidence="5">Homodimer.</text>
</comment>
<evidence type="ECO:0000256" key="7">
    <source>
        <dbReference type="ARBA" id="ARBA00022617"/>
    </source>
</evidence>
<reference evidence="22 23" key="1">
    <citation type="submission" date="2015-06" db="EMBL/GenBank/DDBJ databases">
        <title>Draft genome of the ant-associated black yeast Phialophora attae CBS 131958.</title>
        <authorList>
            <person name="Moreno L.F."/>
            <person name="Stielow B.J."/>
            <person name="de Hoog S."/>
            <person name="Vicente V.A."/>
            <person name="Weiss V.A."/>
            <person name="de Vries M."/>
            <person name="Cruz L.M."/>
            <person name="Souza E.M."/>
        </authorList>
    </citation>
    <scope>NUCLEOTIDE SEQUENCE [LARGE SCALE GENOMIC DNA]</scope>
    <source>
        <strain evidence="22 23">CBS 131958</strain>
    </source>
</reference>
<dbReference type="InterPro" id="IPR000572">
    <property type="entry name" value="OxRdtase_Mopterin-bd_dom"/>
</dbReference>
<feature type="compositionally biased region" description="Basic and acidic residues" evidence="19">
    <location>
        <begin position="17"/>
        <end position="27"/>
    </location>
</feature>
<dbReference type="PROSITE" id="PS50255">
    <property type="entry name" value="CYTOCHROME_B5_2"/>
    <property type="match status" value="1"/>
</dbReference>
<comment type="caution">
    <text evidence="22">The sequence shown here is derived from an EMBL/GenBank/DDBJ whole genome shotgun (WGS) entry which is preliminary data.</text>
</comment>
<keyword evidence="11" id="KW-0521">NADP</keyword>
<dbReference type="Gene3D" id="2.40.30.10">
    <property type="entry name" value="Translation factors"/>
    <property type="match status" value="1"/>
</dbReference>
<dbReference type="Pfam" id="PF00173">
    <property type="entry name" value="Cyt-b5"/>
    <property type="match status" value="1"/>
</dbReference>
<dbReference type="PRINTS" id="PR00407">
    <property type="entry name" value="EUMOPTERIN"/>
</dbReference>
<dbReference type="GO" id="GO:0008482">
    <property type="term" value="F:sulfite oxidase activity"/>
    <property type="evidence" value="ECO:0007669"/>
    <property type="project" value="TreeGrafter"/>
</dbReference>
<keyword evidence="15" id="KW-1015">Disulfide bond</keyword>
<dbReference type="InterPro" id="IPR036374">
    <property type="entry name" value="OxRdtase_Mopterin-bd_sf"/>
</dbReference>
<dbReference type="InterPro" id="IPR005066">
    <property type="entry name" value="MoCF_OxRdtse_dimer"/>
</dbReference>
<feature type="binding site" evidence="18">
    <location>
        <position position="148"/>
    </location>
    <ligand>
        <name>Mo-molybdopterin</name>
        <dbReference type="ChEBI" id="CHEBI:71302"/>
    </ligand>
    <ligandPart>
        <name>Mo</name>
        <dbReference type="ChEBI" id="CHEBI:28685"/>
    </ligandPart>
</feature>
<dbReference type="PROSITE" id="PS00559">
    <property type="entry name" value="MOLYBDOPTERIN_EUK"/>
    <property type="match status" value="1"/>
</dbReference>
<dbReference type="GeneID" id="28737132"/>
<evidence type="ECO:0000256" key="11">
    <source>
        <dbReference type="ARBA" id="ARBA00022857"/>
    </source>
</evidence>
<dbReference type="OrthoDB" id="432685at2759"/>
<comment type="cofactor">
    <cofactor evidence="1">
        <name>heme</name>
        <dbReference type="ChEBI" id="CHEBI:30413"/>
    </cofactor>
</comment>
<evidence type="ECO:0000256" key="4">
    <source>
        <dbReference type="ARBA" id="ARBA00006253"/>
    </source>
</evidence>
<keyword evidence="14 17" id="KW-0534">Nitrate assimilation</keyword>
<dbReference type="Gene3D" id="3.90.420.10">
    <property type="entry name" value="Oxidoreductase, molybdopterin-binding domain"/>
    <property type="match status" value="1"/>
</dbReference>
<dbReference type="GO" id="GO:0030151">
    <property type="term" value="F:molybdenum ion binding"/>
    <property type="evidence" value="ECO:0007669"/>
    <property type="project" value="InterPro"/>
</dbReference>
<dbReference type="PANTHER" id="PTHR19372">
    <property type="entry name" value="SULFITE REDUCTASE"/>
    <property type="match status" value="1"/>
</dbReference>
<dbReference type="PRINTS" id="PR00406">
    <property type="entry name" value="CYTB5RDTASE"/>
</dbReference>
<evidence type="ECO:0000259" key="21">
    <source>
        <dbReference type="PROSITE" id="PS51384"/>
    </source>
</evidence>
<dbReference type="InterPro" id="IPR039261">
    <property type="entry name" value="FNR_nucleotide-bd"/>
</dbReference>
<evidence type="ECO:0000256" key="6">
    <source>
        <dbReference type="ARBA" id="ARBA00022505"/>
    </source>
</evidence>
<comment type="cofactor">
    <cofactor evidence="18">
        <name>Mo-molybdopterin</name>
        <dbReference type="ChEBI" id="CHEBI:71302"/>
    </cofactor>
    <text evidence="18">Binds 1 Mo-molybdopterin (Mo-MPT) cofactor per subunit.</text>
</comment>
<dbReference type="Gene3D" id="2.60.40.650">
    <property type="match status" value="1"/>
</dbReference>
<dbReference type="SUPFAM" id="SSF81296">
    <property type="entry name" value="E set domains"/>
    <property type="match status" value="1"/>
</dbReference>
<gene>
    <name evidence="22" type="ORF">AB675_507</name>
</gene>
<evidence type="ECO:0000256" key="13">
    <source>
        <dbReference type="ARBA" id="ARBA00023004"/>
    </source>
</evidence>
<evidence type="ECO:0000256" key="9">
    <source>
        <dbReference type="ARBA" id="ARBA00022723"/>
    </source>
</evidence>
<dbReference type="PROSITE" id="PS51384">
    <property type="entry name" value="FAD_FR"/>
    <property type="match status" value="1"/>
</dbReference>
<feature type="region of interest" description="Disordered" evidence="19">
    <location>
        <begin position="1"/>
        <end position="59"/>
    </location>
</feature>
<evidence type="ECO:0000256" key="16">
    <source>
        <dbReference type="ARBA" id="ARBA00049155"/>
    </source>
</evidence>
<dbReference type="InterPro" id="IPR018506">
    <property type="entry name" value="Cyt_B5_heme-BS"/>
</dbReference>
<dbReference type="CDD" id="cd06183">
    <property type="entry name" value="cyt_b5_reduct_like"/>
    <property type="match status" value="1"/>
</dbReference>
<evidence type="ECO:0000256" key="10">
    <source>
        <dbReference type="ARBA" id="ARBA00022827"/>
    </source>
</evidence>
<dbReference type="SMART" id="SM01117">
    <property type="entry name" value="Cyt-b5"/>
    <property type="match status" value="1"/>
</dbReference>
<keyword evidence="23" id="KW-1185">Reference proteome</keyword>
<dbReference type="InterPro" id="IPR017938">
    <property type="entry name" value="Riboflavin_synthase-like_b-brl"/>
</dbReference>
<dbReference type="InterPro" id="IPR008335">
    <property type="entry name" value="Mopterin_OxRdtase_euk"/>
</dbReference>
<feature type="compositionally biased region" description="Basic and acidic residues" evidence="19">
    <location>
        <begin position="49"/>
        <end position="59"/>
    </location>
</feature>
<comment type="function">
    <text evidence="3 17">Nitrate reductase is a key enzyme involved in the first step of nitrate assimilation in plants, fungi and bacteria.</text>
</comment>
<dbReference type="GO" id="GO:0050464">
    <property type="term" value="F:nitrate reductase (NADPH) activity"/>
    <property type="evidence" value="ECO:0007669"/>
    <property type="project" value="UniProtKB-EC"/>
</dbReference>
<evidence type="ECO:0000256" key="18">
    <source>
        <dbReference type="PIRSR" id="PIRSR000233-1"/>
    </source>
</evidence>
<comment type="similarity">
    <text evidence="4 17">Belongs to the nitrate reductase family.</text>
</comment>
<evidence type="ECO:0000259" key="20">
    <source>
        <dbReference type="PROSITE" id="PS50255"/>
    </source>
</evidence>
<evidence type="ECO:0000256" key="8">
    <source>
        <dbReference type="ARBA" id="ARBA00022630"/>
    </source>
</evidence>
<protein>
    <recommendedName>
        <fullName evidence="17">Nitrate reductase</fullName>
    </recommendedName>
</protein>